<keyword evidence="3" id="KW-1185">Reference proteome</keyword>
<sequence length="120" mass="12866">MAVFLPTALLLLCYLIGCCCVRYALVLGDSRSDPGLEADGTPSVNLRDKLLWNGKGAGWMAGRYSSAGMRAVSRPNIIAFAGILSLAFPEITSGYLSCHVYAVKRHIPPVKTKGALNHTK</sequence>
<evidence type="ECO:0000313" key="2">
    <source>
        <dbReference type="EMBL" id="KAG2093300.1"/>
    </source>
</evidence>
<proteinExistence type="predicted"/>
<evidence type="ECO:0000313" key="3">
    <source>
        <dbReference type="Proteomes" id="UP000823399"/>
    </source>
</evidence>
<feature type="chain" id="PRO_5040146469" evidence="1">
    <location>
        <begin position="21"/>
        <end position="120"/>
    </location>
</feature>
<protein>
    <submittedName>
        <fullName evidence="2">Uncharacterized protein</fullName>
    </submittedName>
</protein>
<keyword evidence="1" id="KW-0732">Signal</keyword>
<dbReference type="OrthoDB" id="10397313at2759"/>
<dbReference type="RefSeq" id="XP_041287126.1">
    <property type="nucleotide sequence ID" value="XM_041440678.1"/>
</dbReference>
<organism evidence="2 3">
    <name type="scientific">Suillus discolor</name>
    <dbReference type="NCBI Taxonomy" id="1912936"/>
    <lineage>
        <taxon>Eukaryota</taxon>
        <taxon>Fungi</taxon>
        <taxon>Dikarya</taxon>
        <taxon>Basidiomycota</taxon>
        <taxon>Agaricomycotina</taxon>
        <taxon>Agaricomycetes</taxon>
        <taxon>Agaricomycetidae</taxon>
        <taxon>Boletales</taxon>
        <taxon>Suillineae</taxon>
        <taxon>Suillaceae</taxon>
        <taxon>Suillus</taxon>
    </lineage>
</organism>
<evidence type="ECO:0000256" key="1">
    <source>
        <dbReference type="SAM" id="SignalP"/>
    </source>
</evidence>
<dbReference type="GeneID" id="64702937"/>
<dbReference type="EMBL" id="JABBWM010000085">
    <property type="protein sequence ID" value="KAG2093300.1"/>
    <property type="molecule type" value="Genomic_DNA"/>
</dbReference>
<accession>A0A9P7JNQ5</accession>
<dbReference type="Proteomes" id="UP000823399">
    <property type="component" value="Unassembled WGS sequence"/>
</dbReference>
<feature type="signal peptide" evidence="1">
    <location>
        <begin position="1"/>
        <end position="20"/>
    </location>
</feature>
<gene>
    <name evidence="2" type="ORF">F5147DRAFT_764009</name>
</gene>
<comment type="caution">
    <text evidence="2">The sequence shown here is derived from an EMBL/GenBank/DDBJ whole genome shotgun (WGS) entry which is preliminary data.</text>
</comment>
<dbReference type="AlphaFoldDB" id="A0A9P7JNQ5"/>
<reference evidence="2" key="1">
    <citation type="journal article" date="2020" name="New Phytol.">
        <title>Comparative genomics reveals dynamic genome evolution in host specialist ectomycorrhizal fungi.</title>
        <authorList>
            <person name="Lofgren L.A."/>
            <person name="Nguyen N.H."/>
            <person name="Vilgalys R."/>
            <person name="Ruytinx J."/>
            <person name="Liao H.L."/>
            <person name="Branco S."/>
            <person name="Kuo A."/>
            <person name="LaButti K."/>
            <person name="Lipzen A."/>
            <person name="Andreopoulos W."/>
            <person name="Pangilinan J."/>
            <person name="Riley R."/>
            <person name="Hundley H."/>
            <person name="Na H."/>
            <person name="Barry K."/>
            <person name="Grigoriev I.V."/>
            <person name="Stajich J.E."/>
            <person name="Kennedy P.G."/>
        </authorList>
    </citation>
    <scope>NUCLEOTIDE SEQUENCE</scope>
    <source>
        <strain evidence="2">FC423</strain>
    </source>
</reference>
<name>A0A9P7JNQ5_9AGAM</name>